<dbReference type="Proteomes" id="UP000035648">
    <property type="component" value="Chromosome"/>
</dbReference>
<dbReference type="Gene3D" id="3.40.50.2300">
    <property type="match status" value="1"/>
</dbReference>
<feature type="domain" description="Response regulatory" evidence="4">
    <location>
        <begin position="3"/>
        <end position="120"/>
    </location>
</feature>
<evidence type="ECO:0000256" key="2">
    <source>
        <dbReference type="ARBA" id="ARBA00023012"/>
    </source>
</evidence>
<gene>
    <name evidence="5" type="ORF">UT28_C0001G0529</name>
</gene>
<feature type="modified residue" description="4-aspartylphosphate" evidence="3">
    <location>
        <position position="52"/>
    </location>
</feature>
<evidence type="ECO:0000259" key="4">
    <source>
        <dbReference type="PROSITE" id="PS50110"/>
    </source>
</evidence>
<dbReference type="STRING" id="1618337.UT28_C0001G0529"/>
<evidence type="ECO:0000313" key="5">
    <source>
        <dbReference type="EMBL" id="AKM82334.1"/>
    </source>
</evidence>
<evidence type="ECO:0000313" key="6">
    <source>
        <dbReference type="Proteomes" id="UP000035648"/>
    </source>
</evidence>
<evidence type="ECO:0000256" key="1">
    <source>
        <dbReference type="ARBA" id="ARBA00022553"/>
    </source>
</evidence>
<dbReference type="Pfam" id="PF00072">
    <property type="entry name" value="Response_reg"/>
    <property type="match status" value="1"/>
</dbReference>
<name>A0A0G4B3B8_9BACT</name>
<dbReference type="AlphaFoldDB" id="A0A0G4B3B8"/>
<dbReference type="KEGG" id="bbgw:UT28_C0001G0529"/>
<dbReference type="SMART" id="SM00448">
    <property type="entry name" value="REC"/>
    <property type="match status" value="1"/>
</dbReference>
<evidence type="ECO:0000256" key="3">
    <source>
        <dbReference type="PROSITE-ProRule" id="PRU00169"/>
    </source>
</evidence>
<dbReference type="PROSITE" id="PS50110">
    <property type="entry name" value="RESPONSE_REGULATORY"/>
    <property type="match status" value="1"/>
</dbReference>
<keyword evidence="1 3" id="KW-0597">Phosphoprotein</keyword>
<proteinExistence type="predicted"/>
<accession>A0A0G4B3B8</accession>
<organism evidence="5 6">
    <name type="scientific">Berkelbacteria bacterium GW2011_GWE1_39_12</name>
    <dbReference type="NCBI Taxonomy" id="1618337"/>
    <lineage>
        <taxon>Bacteria</taxon>
        <taxon>Candidatus Berkelbacteria</taxon>
    </lineage>
</organism>
<dbReference type="EMBL" id="CP011213">
    <property type="protein sequence ID" value="AKM82334.1"/>
    <property type="molecule type" value="Genomic_DNA"/>
</dbReference>
<reference evidence="5 6" key="1">
    <citation type="journal article" date="2015" name="Nature">
        <title>rRNA introns, odd ribosomes, and small enigmatic genomes across a large radiation of phyla.</title>
        <authorList>
            <person name="Brown C.T."/>
            <person name="Hug L.A."/>
            <person name="Thomas B.C."/>
            <person name="Sharon I."/>
            <person name="Castelle C.J."/>
            <person name="Singh A."/>
            <person name="Wilkins M.J."/>
            <person name="Williams K.H."/>
            <person name="Banfield J.F."/>
        </authorList>
    </citation>
    <scope>NUCLEOTIDE SEQUENCE [LARGE SCALE GENOMIC DNA]</scope>
</reference>
<keyword evidence="2" id="KW-0902">Two-component regulatory system</keyword>
<dbReference type="PANTHER" id="PTHR44591">
    <property type="entry name" value="STRESS RESPONSE REGULATOR PROTEIN 1"/>
    <property type="match status" value="1"/>
</dbReference>
<dbReference type="SUPFAM" id="SSF52172">
    <property type="entry name" value="CheY-like"/>
    <property type="match status" value="1"/>
</dbReference>
<sequence>MSKILIVEDDPVLSKMYAKKFEKDGFDVTSAYDGQEAVDKINGNKFDVVLLDIMLPKLDGFAVLKNIKENSKFKDLPVILSTNLGGGEQDKTKGEQMGAVDYLVKSDFTPSEIVEKVKAHIK</sequence>
<protein>
    <submittedName>
        <fullName evidence="5">Two component transcriptional regulator, winged helix family</fullName>
    </submittedName>
</protein>
<dbReference type="CDD" id="cd17574">
    <property type="entry name" value="REC_OmpR"/>
    <property type="match status" value="1"/>
</dbReference>
<dbReference type="InterPro" id="IPR001789">
    <property type="entry name" value="Sig_transdc_resp-reg_receiver"/>
</dbReference>
<dbReference type="InterPro" id="IPR050595">
    <property type="entry name" value="Bact_response_regulator"/>
</dbReference>
<dbReference type="GO" id="GO:0000160">
    <property type="term" value="P:phosphorelay signal transduction system"/>
    <property type="evidence" value="ECO:0007669"/>
    <property type="project" value="UniProtKB-KW"/>
</dbReference>
<dbReference type="PANTHER" id="PTHR44591:SF14">
    <property type="entry name" value="PROTEIN PILG"/>
    <property type="match status" value="1"/>
</dbReference>
<dbReference type="InterPro" id="IPR011006">
    <property type="entry name" value="CheY-like_superfamily"/>
</dbReference>